<proteinExistence type="predicted"/>
<feature type="region of interest" description="Disordered" evidence="1">
    <location>
        <begin position="59"/>
        <end position="99"/>
    </location>
</feature>
<dbReference type="AlphaFoldDB" id="A0A6J7L6E6"/>
<dbReference type="EMBL" id="CAFBMK010000493">
    <property type="protein sequence ID" value="CAB4961284.1"/>
    <property type="molecule type" value="Genomic_DNA"/>
</dbReference>
<organism evidence="2">
    <name type="scientific">freshwater metagenome</name>
    <dbReference type="NCBI Taxonomy" id="449393"/>
    <lineage>
        <taxon>unclassified sequences</taxon>
        <taxon>metagenomes</taxon>
        <taxon>ecological metagenomes</taxon>
    </lineage>
</organism>
<evidence type="ECO:0000256" key="1">
    <source>
        <dbReference type="SAM" id="MobiDB-lite"/>
    </source>
</evidence>
<feature type="compositionally biased region" description="Polar residues" evidence="1">
    <location>
        <begin position="61"/>
        <end position="72"/>
    </location>
</feature>
<protein>
    <submittedName>
        <fullName evidence="2">Unannotated protein</fullName>
    </submittedName>
</protein>
<reference evidence="2" key="1">
    <citation type="submission" date="2020-05" db="EMBL/GenBank/DDBJ databases">
        <authorList>
            <person name="Chiriac C."/>
            <person name="Salcher M."/>
            <person name="Ghai R."/>
            <person name="Kavagutti S V."/>
        </authorList>
    </citation>
    <scope>NUCLEOTIDE SEQUENCE</scope>
</reference>
<gene>
    <name evidence="2" type="ORF">UFOPK3564_04079</name>
</gene>
<name>A0A6J7L6E6_9ZZZZ</name>
<sequence>MLAQGRCSAKKVRLSSRLTPLSARLIPSQTSAVVAVSVFSSVHRPRWKSVSMMSCEMTGLAKSSPSGTSSTRICAIPLPSRPRRPARSSRATARLRTGNRTVTIATLKMPCGSM</sequence>
<evidence type="ECO:0000313" key="2">
    <source>
        <dbReference type="EMBL" id="CAB4961284.1"/>
    </source>
</evidence>
<accession>A0A6J7L6E6</accession>